<dbReference type="Proteomes" id="UP000327468">
    <property type="component" value="Chromosome 16"/>
</dbReference>
<evidence type="ECO:0000256" key="7">
    <source>
        <dbReference type="SAM" id="MobiDB-lite"/>
    </source>
</evidence>
<dbReference type="EMBL" id="VFJC01000017">
    <property type="protein sequence ID" value="KAB5546639.1"/>
    <property type="molecule type" value="Genomic_DNA"/>
</dbReference>
<dbReference type="Gene3D" id="1.25.40.10">
    <property type="entry name" value="Tetratricopeptide repeat domain"/>
    <property type="match status" value="2"/>
</dbReference>
<dbReference type="OrthoDB" id="626167at2759"/>
<dbReference type="AlphaFoldDB" id="A0A5N5LV28"/>
<protein>
    <recommendedName>
        <fullName evidence="5">Tetratricopeptide repeat protein 29</fullName>
    </recommendedName>
</protein>
<keyword evidence="2" id="KW-0963">Cytoplasm</keyword>
<accession>A0A5N5LV28</accession>
<dbReference type="SMART" id="SM00028">
    <property type="entry name" value="TPR"/>
    <property type="match status" value="5"/>
</dbReference>
<evidence type="ECO:0000256" key="5">
    <source>
        <dbReference type="ARBA" id="ARBA00040665"/>
    </source>
</evidence>
<keyword evidence="3" id="KW-0677">Repeat</keyword>
<name>A0A5N5LV28_PANHP</name>
<evidence type="ECO:0000256" key="2">
    <source>
        <dbReference type="ARBA" id="ARBA00022490"/>
    </source>
</evidence>
<evidence type="ECO:0000256" key="3">
    <source>
        <dbReference type="ARBA" id="ARBA00022737"/>
    </source>
</evidence>
<gene>
    <name evidence="8" type="ORF">PHYPO_G00074340</name>
</gene>
<evidence type="ECO:0000256" key="1">
    <source>
        <dbReference type="ARBA" id="ARBA00004496"/>
    </source>
</evidence>
<keyword evidence="4" id="KW-0802">TPR repeat</keyword>
<comment type="caution">
    <text evidence="8">The sequence shown here is derived from an EMBL/GenBank/DDBJ whole genome shotgun (WGS) entry which is preliminary data.</text>
</comment>
<evidence type="ECO:0000313" key="9">
    <source>
        <dbReference type="Proteomes" id="UP000327468"/>
    </source>
</evidence>
<dbReference type="Pfam" id="PF13181">
    <property type="entry name" value="TPR_8"/>
    <property type="match status" value="2"/>
</dbReference>
<dbReference type="GO" id="GO:0003341">
    <property type="term" value="P:cilium movement"/>
    <property type="evidence" value="ECO:0007669"/>
    <property type="project" value="TreeGrafter"/>
</dbReference>
<keyword evidence="9" id="KW-1185">Reference proteome</keyword>
<evidence type="ECO:0000256" key="6">
    <source>
        <dbReference type="ARBA" id="ARBA00044739"/>
    </source>
</evidence>
<dbReference type="GO" id="GO:0005737">
    <property type="term" value="C:cytoplasm"/>
    <property type="evidence" value="ECO:0007669"/>
    <property type="project" value="UniProtKB-SubCell"/>
</dbReference>
<feature type="region of interest" description="Disordered" evidence="7">
    <location>
        <begin position="24"/>
        <end position="43"/>
    </location>
</feature>
<reference evidence="8 9" key="1">
    <citation type="submission" date="2019-06" db="EMBL/GenBank/DDBJ databases">
        <title>A chromosome-scale genome assembly of the striped catfish, Pangasianodon hypophthalmus.</title>
        <authorList>
            <person name="Wen M."/>
            <person name="Zahm M."/>
            <person name="Roques C."/>
            <person name="Cabau C."/>
            <person name="Klopp C."/>
            <person name="Donnadieu C."/>
            <person name="Jouanno E."/>
            <person name="Avarre J.-C."/>
            <person name="Campet M."/>
            <person name="Ha T.T.T."/>
            <person name="Dugue R."/>
            <person name="Lampietro C."/>
            <person name="Louis A."/>
            <person name="Herpin A."/>
            <person name="Echchiki A."/>
            <person name="Berthelot C."/>
            <person name="Parey E."/>
            <person name="Roest-Crollius H."/>
            <person name="Braasch I."/>
            <person name="Postlethwait J."/>
            <person name="Bobe J."/>
            <person name="Montfort J."/>
            <person name="Bouchez O."/>
            <person name="Begum T."/>
            <person name="Schartl M."/>
            <person name="Guiguen Y."/>
        </authorList>
    </citation>
    <scope>NUCLEOTIDE SEQUENCE [LARGE SCALE GENOMIC DNA]</scope>
    <source>
        <strain evidence="8 9">Indonesia</strain>
        <tissue evidence="8">Blood</tissue>
    </source>
</reference>
<comment type="function">
    <text evidence="6">Axonemal protein which is implicated in axonemal and/or peri-axonemal structure assembly and regulates flagellum assembly and beating and therefore sperm motility.</text>
</comment>
<sequence>MASAVFPRQKTRFLPDINEKSPVKASLQRKEVKKPNRGSGERETIQTTTMNAGEIAQFRYSLHQNLCVSMLQEGFPRSFKEFFSLLQRWKADRLAAGPDSKLWLTRSLEEQPHKLEKLKEHLTRAEAAQRADQYVEVYESHLSLAKFFSEPEDMWLRRHFYKLSLEAAREVKMDSSRREAEANAHLAHLYLERGDLELAQEHFEMFHHLAVGQSWQDESGHTHLFRSCESLCRVYTLLAQRQLQCREYVAAIQLLKQAYEMTKEAGDKKMEGEAAYRLGLAYQSMGNQTTAKQFLNIFMEISTALGDMESLGKAYKAIAKSLESEDKISDAIEHLQKYHEVCQENNQHENLQDAYMCLGSIHISQAQYERSCEYFTKAFEMACSLDLKPCVQKAEVCLGIARAHSVLRAYTTHLQTNMPTNVCTLISWKETREDKFHEMLQEIWKGENPDL</sequence>
<dbReference type="InterPro" id="IPR051476">
    <property type="entry name" value="Bac_ResReg_Asp_Phosphatase"/>
</dbReference>
<evidence type="ECO:0000256" key="4">
    <source>
        <dbReference type="ARBA" id="ARBA00022803"/>
    </source>
</evidence>
<dbReference type="PANTHER" id="PTHR46630:SF1">
    <property type="entry name" value="TETRATRICOPEPTIDE REPEAT PROTEIN 29"/>
    <property type="match status" value="1"/>
</dbReference>
<dbReference type="PANTHER" id="PTHR46630">
    <property type="entry name" value="TETRATRICOPEPTIDE REPEAT PROTEIN 29"/>
    <property type="match status" value="1"/>
</dbReference>
<dbReference type="InterPro" id="IPR019734">
    <property type="entry name" value="TPR_rpt"/>
</dbReference>
<proteinExistence type="predicted"/>
<dbReference type="SUPFAM" id="SSF48452">
    <property type="entry name" value="TPR-like"/>
    <property type="match status" value="1"/>
</dbReference>
<dbReference type="GO" id="GO:0036126">
    <property type="term" value="C:sperm flagellum"/>
    <property type="evidence" value="ECO:0007669"/>
    <property type="project" value="TreeGrafter"/>
</dbReference>
<dbReference type="InterPro" id="IPR011990">
    <property type="entry name" value="TPR-like_helical_dom_sf"/>
</dbReference>
<evidence type="ECO:0000313" key="8">
    <source>
        <dbReference type="EMBL" id="KAB5546639.1"/>
    </source>
</evidence>
<comment type="subcellular location">
    <subcellularLocation>
        <location evidence="1">Cytoplasm</location>
    </subcellularLocation>
</comment>
<organism evidence="8 9">
    <name type="scientific">Pangasianodon hypophthalmus</name>
    <name type="common">Striped catfish</name>
    <name type="synonym">Helicophagus hypophthalmus</name>
    <dbReference type="NCBI Taxonomy" id="310915"/>
    <lineage>
        <taxon>Eukaryota</taxon>
        <taxon>Metazoa</taxon>
        <taxon>Chordata</taxon>
        <taxon>Craniata</taxon>
        <taxon>Vertebrata</taxon>
        <taxon>Euteleostomi</taxon>
        <taxon>Actinopterygii</taxon>
        <taxon>Neopterygii</taxon>
        <taxon>Teleostei</taxon>
        <taxon>Ostariophysi</taxon>
        <taxon>Siluriformes</taxon>
        <taxon>Pangasiidae</taxon>
        <taxon>Pangasianodon</taxon>
    </lineage>
</organism>